<proteinExistence type="predicted"/>
<organism evidence="2 3">
    <name type="scientific">Xylaria arbuscula</name>
    <dbReference type="NCBI Taxonomy" id="114810"/>
    <lineage>
        <taxon>Eukaryota</taxon>
        <taxon>Fungi</taxon>
        <taxon>Dikarya</taxon>
        <taxon>Ascomycota</taxon>
        <taxon>Pezizomycotina</taxon>
        <taxon>Sordariomycetes</taxon>
        <taxon>Xylariomycetidae</taxon>
        <taxon>Xylariales</taxon>
        <taxon>Xylariaceae</taxon>
        <taxon>Xylaria</taxon>
    </lineage>
</organism>
<evidence type="ECO:0000313" key="3">
    <source>
        <dbReference type="Proteomes" id="UP001148614"/>
    </source>
</evidence>
<evidence type="ECO:0000256" key="1">
    <source>
        <dbReference type="SAM" id="MobiDB-lite"/>
    </source>
</evidence>
<keyword evidence="3" id="KW-1185">Reference proteome</keyword>
<feature type="region of interest" description="Disordered" evidence="1">
    <location>
        <begin position="133"/>
        <end position="165"/>
    </location>
</feature>
<accession>A0A9W8NC52</accession>
<evidence type="ECO:0000313" key="2">
    <source>
        <dbReference type="EMBL" id="KAJ3568287.1"/>
    </source>
</evidence>
<protein>
    <submittedName>
        <fullName evidence="2">Uncharacterized protein</fullName>
    </submittedName>
</protein>
<comment type="caution">
    <text evidence="2">The sequence shown here is derived from an EMBL/GenBank/DDBJ whole genome shotgun (WGS) entry which is preliminary data.</text>
</comment>
<sequence length="179" mass="19162">MRNLFRRASCVLAGEESVGCGGRFTDGGGRGNQMTNLEYNGGRKVMEAVGNTSMHRAVGRKWQSLVGLIIVNRGRSMETRIDKEEWTGTGRRCWVDEDGNGDGDGDCGGRGALLLAGVLAVMCWSSDPANGQMTTDGDCSGDASAPPETRREQPVESCLGEYPDIDRGADISITADKRL</sequence>
<dbReference type="Proteomes" id="UP001148614">
    <property type="component" value="Unassembled WGS sequence"/>
</dbReference>
<name>A0A9W8NC52_9PEZI</name>
<dbReference type="EMBL" id="JANPWZ010001151">
    <property type="protein sequence ID" value="KAJ3568287.1"/>
    <property type="molecule type" value="Genomic_DNA"/>
</dbReference>
<reference evidence="2" key="1">
    <citation type="submission" date="2022-07" db="EMBL/GenBank/DDBJ databases">
        <title>Genome Sequence of Xylaria arbuscula.</title>
        <authorList>
            <person name="Buettner E."/>
        </authorList>
    </citation>
    <scope>NUCLEOTIDE SEQUENCE</scope>
    <source>
        <strain evidence="2">VT107</strain>
    </source>
</reference>
<gene>
    <name evidence="2" type="ORF">NPX13_g6475</name>
</gene>
<dbReference type="AlphaFoldDB" id="A0A9W8NC52"/>